<protein>
    <submittedName>
        <fullName evidence="9">Type VII secretion integral membrane protein EccD</fullName>
    </submittedName>
</protein>
<feature type="transmembrane region" description="Helical" evidence="7">
    <location>
        <begin position="210"/>
        <end position="229"/>
    </location>
</feature>
<evidence type="ECO:0000313" key="9">
    <source>
        <dbReference type="EMBL" id="MDQ7909377.1"/>
    </source>
</evidence>
<dbReference type="InterPro" id="IPR006707">
    <property type="entry name" value="T7SS_EccD"/>
</dbReference>
<name>A0ABU0ZSB4_9ACTN</name>
<comment type="similarity">
    <text evidence="2">Belongs to the EccD/Snm4 family.</text>
</comment>
<feature type="transmembrane region" description="Helical" evidence="7">
    <location>
        <begin position="399"/>
        <end position="422"/>
    </location>
</feature>
<dbReference type="EMBL" id="JAVHUY010000041">
    <property type="protein sequence ID" value="MDQ7909377.1"/>
    <property type="molecule type" value="Genomic_DNA"/>
</dbReference>
<dbReference type="Pfam" id="PF08817">
    <property type="entry name" value="YukD"/>
    <property type="match status" value="1"/>
</dbReference>
<evidence type="ECO:0000259" key="8">
    <source>
        <dbReference type="Pfam" id="PF19053"/>
    </source>
</evidence>
<keyword evidence="5 7" id="KW-1133">Transmembrane helix</keyword>
<feature type="transmembrane region" description="Helical" evidence="7">
    <location>
        <begin position="434"/>
        <end position="457"/>
    </location>
</feature>
<feature type="transmembrane region" description="Helical" evidence="7">
    <location>
        <begin position="150"/>
        <end position="169"/>
    </location>
</feature>
<comment type="caution">
    <text evidence="9">The sequence shown here is derived from an EMBL/GenBank/DDBJ whole genome shotgun (WGS) entry which is preliminary data.</text>
</comment>
<dbReference type="InterPro" id="IPR044049">
    <property type="entry name" value="EccD_transm"/>
</dbReference>
<keyword evidence="6 7" id="KW-0472">Membrane</keyword>
<dbReference type="NCBIfam" id="TIGR03920">
    <property type="entry name" value="T7SS_EccD"/>
    <property type="match status" value="1"/>
</dbReference>
<feature type="transmembrane region" description="Helical" evidence="7">
    <location>
        <begin position="181"/>
        <end position="198"/>
    </location>
</feature>
<feature type="transmembrane region" description="Helical" evidence="7">
    <location>
        <begin position="320"/>
        <end position="342"/>
    </location>
</feature>
<comment type="subcellular location">
    <subcellularLocation>
        <location evidence="1">Cell membrane</location>
        <topology evidence="1">Multi-pass membrane protein</topology>
    </subcellularLocation>
</comment>
<organism evidence="9 10">
    <name type="scientific">Phytohabitans maris</name>
    <dbReference type="NCBI Taxonomy" id="3071409"/>
    <lineage>
        <taxon>Bacteria</taxon>
        <taxon>Bacillati</taxon>
        <taxon>Actinomycetota</taxon>
        <taxon>Actinomycetes</taxon>
        <taxon>Micromonosporales</taxon>
        <taxon>Micromonosporaceae</taxon>
    </lineage>
</organism>
<dbReference type="InterPro" id="IPR024962">
    <property type="entry name" value="YukD-like"/>
</dbReference>
<evidence type="ECO:0000256" key="1">
    <source>
        <dbReference type="ARBA" id="ARBA00004651"/>
    </source>
</evidence>
<feature type="transmembrane region" description="Helical" evidence="7">
    <location>
        <begin position="348"/>
        <end position="364"/>
    </location>
</feature>
<evidence type="ECO:0000256" key="3">
    <source>
        <dbReference type="ARBA" id="ARBA00022475"/>
    </source>
</evidence>
<keyword evidence="10" id="KW-1185">Reference proteome</keyword>
<feature type="transmembrane region" description="Helical" evidence="7">
    <location>
        <begin position="258"/>
        <end position="278"/>
    </location>
</feature>
<dbReference type="PIRSF" id="PIRSF017804">
    <property type="entry name" value="Secretion_EccD1"/>
    <property type="match status" value="1"/>
</dbReference>
<evidence type="ECO:0000256" key="2">
    <source>
        <dbReference type="ARBA" id="ARBA00006162"/>
    </source>
</evidence>
<reference evidence="9 10" key="1">
    <citation type="submission" date="2023-08" db="EMBL/GenBank/DDBJ databases">
        <title>Phytohabitans sansha sp. nov., isolated from marine sediment.</title>
        <authorList>
            <person name="Zhao Y."/>
            <person name="Yi K."/>
        </authorList>
    </citation>
    <scope>NUCLEOTIDE SEQUENCE [LARGE SCALE GENOMIC DNA]</scope>
    <source>
        <strain evidence="9 10">ZYX-F-186</strain>
    </source>
</reference>
<evidence type="ECO:0000256" key="6">
    <source>
        <dbReference type="ARBA" id="ARBA00023136"/>
    </source>
</evidence>
<dbReference type="Proteomes" id="UP001230908">
    <property type="component" value="Unassembled WGS sequence"/>
</dbReference>
<feature type="transmembrane region" description="Helical" evidence="7">
    <location>
        <begin position="125"/>
        <end position="144"/>
    </location>
</feature>
<sequence length="465" mass="47361">MEPLTSRRIAAPVRLRFVLGARAVDLALPGEVPLADVLPAVLPQLSPDAPDRGAEHDGWVVQRLGEPPLDEERTAAELNLLDGEALHLRPRAEQLPPIDFDDLVDGVAEQARTSPHRWTVPRTRWMLLVFGGLLLGAGLVPLALAGPAGVRATVAAATAVLLLAAAGLVSRAVPDAQTGTLLAGAATAYAAVGGWLGADVLAPHSAVPVRASLAVLAALVVLAAGLALVGDSALLFTGALVCAGCLAVPAVLSAAGGLAAQSAAACGLVVTLVVTVLLPPAAFRLGGLELPLLPGKPEQLAENIEPAPYQVVVERGPAGLAYLAALTVGVGVAQTVVAGVLVAPGGRWPMILAVAVAALLFMRARHLTGTVARWAIMVPAAGLVLFDLVRYAADRSDLVRAAVVAPVAVAVAGALLTAAATLPGRRLRPYWGRAVDILEIVIAVALVPLLGAVLGVYQMVRAWAS</sequence>
<gene>
    <name evidence="9" type="primary">eccD</name>
    <name evidence="9" type="ORF">RB614_33130</name>
</gene>
<feature type="transmembrane region" description="Helical" evidence="7">
    <location>
        <begin position="234"/>
        <end position="252"/>
    </location>
</feature>
<feature type="domain" description="EccD-like transmembrane" evidence="8">
    <location>
        <begin position="123"/>
        <end position="462"/>
    </location>
</feature>
<feature type="transmembrane region" description="Helical" evidence="7">
    <location>
        <begin position="371"/>
        <end position="393"/>
    </location>
</feature>
<dbReference type="Gene3D" id="3.10.20.90">
    <property type="entry name" value="Phosphatidylinositol 3-kinase Catalytic Subunit, Chain A, domain 1"/>
    <property type="match status" value="1"/>
</dbReference>
<evidence type="ECO:0000256" key="4">
    <source>
        <dbReference type="ARBA" id="ARBA00022692"/>
    </source>
</evidence>
<keyword evidence="3" id="KW-1003">Cell membrane</keyword>
<evidence type="ECO:0000313" key="10">
    <source>
        <dbReference type="Proteomes" id="UP001230908"/>
    </source>
</evidence>
<dbReference type="RefSeq" id="WP_308716635.1">
    <property type="nucleotide sequence ID" value="NZ_JAVHUY010000041.1"/>
</dbReference>
<proteinExistence type="inferred from homology"/>
<keyword evidence="4 7" id="KW-0812">Transmembrane</keyword>
<accession>A0ABU0ZSB4</accession>
<dbReference type="Pfam" id="PF19053">
    <property type="entry name" value="EccD"/>
    <property type="match status" value="1"/>
</dbReference>
<evidence type="ECO:0000256" key="7">
    <source>
        <dbReference type="SAM" id="Phobius"/>
    </source>
</evidence>
<evidence type="ECO:0000256" key="5">
    <source>
        <dbReference type="ARBA" id="ARBA00022989"/>
    </source>
</evidence>